<keyword evidence="1" id="KW-0472">Membrane</keyword>
<feature type="transmembrane region" description="Helical" evidence="1">
    <location>
        <begin position="78"/>
        <end position="99"/>
    </location>
</feature>
<evidence type="ECO:0000259" key="3">
    <source>
        <dbReference type="PROSITE" id="PS50887"/>
    </source>
</evidence>
<dbReference type="Proteomes" id="UP000484255">
    <property type="component" value="Unassembled WGS sequence"/>
</dbReference>
<dbReference type="Gene3D" id="3.30.70.270">
    <property type="match status" value="1"/>
</dbReference>
<organism evidence="4 5">
    <name type="scientific">Ideonella livida</name>
    <dbReference type="NCBI Taxonomy" id="2707176"/>
    <lineage>
        <taxon>Bacteria</taxon>
        <taxon>Pseudomonadati</taxon>
        <taxon>Pseudomonadota</taxon>
        <taxon>Betaproteobacteria</taxon>
        <taxon>Burkholderiales</taxon>
        <taxon>Sphaerotilaceae</taxon>
        <taxon>Ideonella</taxon>
    </lineage>
</organism>
<gene>
    <name evidence="4" type="ORF">G3A44_08790</name>
</gene>
<evidence type="ECO:0000313" key="4">
    <source>
        <dbReference type="EMBL" id="NDY91284.1"/>
    </source>
</evidence>
<dbReference type="InterPro" id="IPR000160">
    <property type="entry name" value="GGDEF_dom"/>
</dbReference>
<sequence>MTASSAHPAARSAPRPAWRRLHERWLRFCTPYDLESPDAALFRSLQLQPLLAATPWVAVANVLNALVVAWVFRGHAHLPAVLLWALLVTVASGTGLRAWRTWREGQWPRYCSSYTLWRATRNAVVTASLWAAPMVLGLPAADQTGRLTLLMIGAGMLCAGAFILAPLPRAAANYVLILTLAVQGGLVSTGAAEHAELIVLTCLYAVMVLAAAIHLARHYGQRMMAEARSDREKQLVHRLLYDFEQNAQDWLWELDAEGRLTHVSQRLSHVLGRPPESLAGEDLLRLLNLSLPRPTPEERQAQEALRQALGDVEPFQDLQVPLMLGGELRWWSLSGRRLVDDKGRWQGWRGVGRDATLEHAAQDVRDRREGFDSLTGLANGDQLDRQLAASEARPFTLFGIELQHFDALVDRYGRTVCDQVLQIVAARFRTVVRQGDLLARVDTVSFVLVSWGELTPVAAAATAQRLLDALMRPCVVEQQSMPVQACIGIVQLAPQGMEAPHDLAELMSRVSAALTLARAAGGRSFRFGTLSTADMPGTRSGHGS</sequence>
<dbReference type="PANTHER" id="PTHR44757:SF2">
    <property type="entry name" value="BIOFILM ARCHITECTURE MAINTENANCE PROTEIN MBAA"/>
    <property type="match status" value="1"/>
</dbReference>
<evidence type="ECO:0000256" key="1">
    <source>
        <dbReference type="SAM" id="Phobius"/>
    </source>
</evidence>
<dbReference type="SMART" id="SM00267">
    <property type="entry name" value="GGDEF"/>
    <property type="match status" value="1"/>
</dbReference>
<dbReference type="Pfam" id="PF00990">
    <property type="entry name" value="GGDEF"/>
    <property type="match status" value="1"/>
</dbReference>
<keyword evidence="1" id="KW-0812">Transmembrane</keyword>
<dbReference type="Pfam" id="PF08448">
    <property type="entry name" value="PAS_4"/>
    <property type="match status" value="1"/>
</dbReference>
<keyword evidence="1" id="KW-1133">Transmembrane helix</keyword>
<keyword evidence="5" id="KW-1185">Reference proteome</keyword>
<feature type="transmembrane region" description="Helical" evidence="1">
    <location>
        <begin position="174"/>
        <end position="191"/>
    </location>
</feature>
<name>A0A7C9TJU0_9BURK</name>
<dbReference type="CDD" id="cd01949">
    <property type="entry name" value="GGDEF"/>
    <property type="match status" value="1"/>
</dbReference>
<dbReference type="NCBIfam" id="TIGR00254">
    <property type="entry name" value="GGDEF"/>
    <property type="match status" value="1"/>
</dbReference>
<accession>A0A7C9TJU0</accession>
<dbReference type="Gene3D" id="3.30.450.20">
    <property type="entry name" value="PAS domain"/>
    <property type="match status" value="1"/>
</dbReference>
<dbReference type="InterPro" id="IPR000014">
    <property type="entry name" value="PAS"/>
</dbReference>
<feature type="domain" description="PAS" evidence="2">
    <location>
        <begin position="236"/>
        <end position="312"/>
    </location>
</feature>
<dbReference type="SUPFAM" id="SSF55785">
    <property type="entry name" value="PYP-like sensor domain (PAS domain)"/>
    <property type="match status" value="1"/>
</dbReference>
<evidence type="ECO:0000313" key="5">
    <source>
        <dbReference type="Proteomes" id="UP000484255"/>
    </source>
</evidence>
<dbReference type="PANTHER" id="PTHR44757">
    <property type="entry name" value="DIGUANYLATE CYCLASE DGCP"/>
    <property type="match status" value="1"/>
</dbReference>
<dbReference type="SUPFAM" id="SSF55073">
    <property type="entry name" value="Nucleotide cyclase"/>
    <property type="match status" value="1"/>
</dbReference>
<evidence type="ECO:0000259" key="2">
    <source>
        <dbReference type="PROSITE" id="PS50112"/>
    </source>
</evidence>
<dbReference type="EMBL" id="JAAGOH010000008">
    <property type="protein sequence ID" value="NDY91284.1"/>
    <property type="molecule type" value="Genomic_DNA"/>
</dbReference>
<dbReference type="InterPro" id="IPR052155">
    <property type="entry name" value="Biofilm_reg_signaling"/>
</dbReference>
<reference evidence="4 5" key="1">
    <citation type="submission" date="2020-02" db="EMBL/GenBank/DDBJ databases">
        <title>Ideonella bacterium strain TBM-1.</title>
        <authorList>
            <person name="Chen W.-M."/>
        </authorList>
    </citation>
    <scope>NUCLEOTIDE SEQUENCE [LARGE SCALE GENOMIC DNA]</scope>
    <source>
        <strain evidence="4 5">TBM-1</strain>
    </source>
</reference>
<comment type="caution">
    <text evidence="4">The sequence shown here is derived from an EMBL/GenBank/DDBJ whole genome shotgun (WGS) entry which is preliminary data.</text>
</comment>
<feature type="domain" description="GGDEF" evidence="3">
    <location>
        <begin position="393"/>
        <end position="530"/>
    </location>
</feature>
<proteinExistence type="predicted"/>
<dbReference type="RefSeq" id="WP_163457135.1">
    <property type="nucleotide sequence ID" value="NZ_JAAGOH010000008.1"/>
</dbReference>
<protein>
    <submittedName>
        <fullName evidence="4">GGDEF domain-containing protein</fullName>
    </submittedName>
</protein>
<feature type="transmembrane region" description="Helical" evidence="1">
    <location>
        <begin position="197"/>
        <end position="216"/>
    </location>
</feature>
<dbReference type="InterPro" id="IPR029787">
    <property type="entry name" value="Nucleotide_cyclase"/>
</dbReference>
<dbReference type="InterPro" id="IPR043128">
    <property type="entry name" value="Rev_trsase/Diguanyl_cyclase"/>
</dbReference>
<feature type="transmembrane region" description="Helical" evidence="1">
    <location>
        <begin position="120"/>
        <end position="141"/>
    </location>
</feature>
<dbReference type="InterPro" id="IPR013656">
    <property type="entry name" value="PAS_4"/>
</dbReference>
<feature type="transmembrane region" description="Helical" evidence="1">
    <location>
        <begin position="50"/>
        <end position="72"/>
    </location>
</feature>
<dbReference type="InterPro" id="IPR035965">
    <property type="entry name" value="PAS-like_dom_sf"/>
</dbReference>
<dbReference type="PROSITE" id="PS50112">
    <property type="entry name" value="PAS"/>
    <property type="match status" value="1"/>
</dbReference>
<feature type="transmembrane region" description="Helical" evidence="1">
    <location>
        <begin position="147"/>
        <end position="167"/>
    </location>
</feature>
<dbReference type="AlphaFoldDB" id="A0A7C9TJU0"/>
<dbReference type="PROSITE" id="PS50887">
    <property type="entry name" value="GGDEF"/>
    <property type="match status" value="1"/>
</dbReference>
<dbReference type="CDD" id="cd00130">
    <property type="entry name" value="PAS"/>
    <property type="match status" value="1"/>
</dbReference>